<evidence type="ECO:0000313" key="1">
    <source>
        <dbReference type="EMBL" id="KAK1149684.1"/>
    </source>
</evidence>
<dbReference type="EMBL" id="JAOPJF010000003">
    <property type="protein sequence ID" value="KAK1149684.1"/>
    <property type="molecule type" value="Genomic_DNA"/>
</dbReference>
<dbReference type="Proteomes" id="UP001177260">
    <property type="component" value="Unassembled WGS sequence"/>
</dbReference>
<sequence>MTSTLKLEPVTLDDIPSLTDLFYDAFGIPENLQMFPDTPGVRKWWTEANRTWLLEKPDSRMLKVVDTRHPDRIVAYAKWNLAAQKYEPRFPPWHVESDQELCGKLFGITQEHREKVLGSREHYYLDLIITAPEYRRQGAASLLVQWGCDLADQNGVIAYLDAYEPAAPLYYKHGFENQVDPPLNLESNLPMIREPRLKN</sequence>
<evidence type="ECO:0000313" key="2">
    <source>
        <dbReference type="Proteomes" id="UP001177260"/>
    </source>
</evidence>
<proteinExistence type="predicted"/>
<organism evidence="1 2">
    <name type="scientific">Aspergillus melleus</name>
    <dbReference type="NCBI Taxonomy" id="138277"/>
    <lineage>
        <taxon>Eukaryota</taxon>
        <taxon>Fungi</taxon>
        <taxon>Dikarya</taxon>
        <taxon>Ascomycota</taxon>
        <taxon>Pezizomycotina</taxon>
        <taxon>Eurotiomycetes</taxon>
        <taxon>Eurotiomycetidae</taxon>
        <taxon>Eurotiales</taxon>
        <taxon>Aspergillaceae</taxon>
        <taxon>Aspergillus</taxon>
        <taxon>Aspergillus subgen. Circumdati</taxon>
    </lineage>
</organism>
<protein>
    <submittedName>
        <fullName evidence="1">Uncharacterized protein</fullName>
    </submittedName>
</protein>
<accession>A0ACC3BFQ7</accession>
<keyword evidence="2" id="KW-1185">Reference proteome</keyword>
<reference evidence="1 2" key="1">
    <citation type="journal article" date="2023" name="ACS Omega">
        <title>Identification of the Neoaspergillic Acid Biosynthesis Gene Cluster by Establishing an In Vitro CRISPR-Ribonucleoprotein Genetic System in Aspergillus melleus.</title>
        <authorList>
            <person name="Yuan B."/>
            <person name="Grau M.F."/>
            <person name="Murata R.M."/>
            <person name="Torok T."/>
            <person name="Venkateswaran K."/>
            <person name="Stajich J.E."/>
            <person name="Wang C.C.C."/>
        </authorList>
    </citation>
    <scope>NUCLEOTIDE SEQUENCE [LARGE SCALE GENOMIC DNA]</scope>
    <source>
        <strain evidence="1 2">IMV 1140</strain>
    </source>
</reference>
<comment type="caution">
    <text evidence="1">The sequence shown here is derived from an EMBL/GenBank/DDBJ whole genome shotgun (WGS) entry which is preliminary data.</text>
</comment>
<name>A0ACC3BFQ7_9EURO</name>
<gene>
    <name evidence="1" type="ORF">N8T08_005237</name>
</gene>